<evidence type="ECO:0000259" key="7">
    <source>
        <dbReference type="Pfam" id="PF00288"/>
    </source>
</evidence>
<dbReference type="InterPro" id="IPR035102">
    <property type="entry name" value="Phosphomevalonate_kinase"/>
</dbReference>
<dbReference type="Pfam" id="PF00288">
    <property type="entry name" value="GHMP_kinases_N"/>
    <property type="match status" value="1"/>
</dbReference>
<evidence type="ECO:0000256" key="6">
    <source>
        <dbReference type="ARBA" id="ARBA00022840"/>
    </source>
</evidence>
<dbReference type="InterPro" id="IPR006204">
    <property type="entry name" value="GHMP_kinase_N_dom"/>
</dbReference>
<dbReference type="GO" id="GO:0005524">
    <property type="term" value="F:ATP binding"/>
    <property type="evidence" value="ECO:0007669"/>
    <property type="project" value="UniProtKB-KW"/>
</dbReference>
<dbReference type="Gene3D" id="3.30.70.890">
    <property type="entry name" value="GHMP kinase, C-terminal domain"/>
    <property type="match status" value="1"/>
</dbReference>
<evidence type="ECO:0000256" key="4">
    <source>
        <dbReference type="ARBA" id="ARBA00022741"/>
    </source>
</evidence>
<protein>
    <recommendedName>
        <fullName evidence="2">phosphomevalonate kinase</fullName>
        <ecNumber evidence="2">2.7.4.2</ecNumber>
    </recommendedName>
</protein>
<dbReference type="SUPFAM" id="SSF54211">
    <property type="entry name" value="Ribosomal protein S5 domain 2-like"/>
    <property type="match status" value="1"/>
</dbReference>
<evidence type="ECO:0000256" key="5">
    <source>
        <dbReference type="ARBA" id="ARBA00022777"/>
    </source>
</evidence>
<comment type="pathway">
    <text evidence="1">Isoprenoid biosynthesis; isopentenyl diphosphate biosynthesis via mevalonate pathway; isopentenyl diphosphate from (R)-mevalonate: step 2/3.</text>
</comment>
<dbReference type="AlphaFoldDB" id="A0A7G9T4M3"/>
<dbReference type="Gene3D" id="3.30.230.10">
    <property type="match status" value="1"/>
</dbReference>
<keyword evidence="4" id="KW-0547">Nucleotide-binding</keyword>
<evidence type="ECO:0000313" key="8">
    <source>
        <dbReference type="EMBL" id="QNN75048.1"/>
    </source>
</evidence>
<keyword evidence="5 8" id="KW-0418">Kinase</keyword>
<dbReference type="InterPro" id="IPR014721">
    <property type="entry name" value="Ribsml_uS5_D2-typ_fold_subgr"/>
</dbReference>
<sequence>MTVIKIPGKLFLAGEYANTDPGQPSIVFAVNRFITFDAQLNTEPLIVVTSDLLGYRQYQPDELFNLLPNDDWRLIQQSLSVFAQFMMNCQQSIQPFKLNISSDLTIHDQKIGLGSSGATVIGIIKSLFILHQMPHSPLTIYKLAAIVLHSLPNFVNGSMGDLAAAAFSGLIYYQKFDHVWLTTQLQTQSIASIITEQWPCLVIQPLIWPTDWHITIGWTQKPANTQIQLNQITTQDETESTFQTASARIVKQLVAAINTTNWSQMAQALIDNRQLLSTYTQARHIPYQTPKLVQLMHSADRIHVPSKISGAGNGDNGLAIVQTAWQLSALQKAWQAHHIMPLPLSIYTEKEV</sequence>
<evidence type="ECO:0000313" key="9">
    <source>
        <dbReference type="Proteomes" id="UP000515800"/>
    </source>
</evidence>
<dbReference type="KEGG" id="wdi:H9L19_06610"/>
<evidence type="ECO:0000256" key="1">
    <source>
        <dbReference type="ARBA" id="ARBA00005017"/>
    </source>
</evidence>
<dbReference type="InterPro" id="IPR005917">
    <property type="entry name" value="Pmev_kinase_bact"/>
</dbReference>
<reference evidence="8 9" key="1">
    <citation type="submission" date="2020-08" db="EMBL/GenBank/DDBJ databases">
        <title>Genome sequence of Weissella diestrammenae KACC 16890T.</title>
        <authorList>
            <person name="Hyun D.-W."/>
            <person name="Bae J.-W."/>
        </authorList>
    </citation>
    <scope>NUCLEOTIDE SEQUENCE [LARGE SCALE GENOMIC DNA]</scope>
    <source>
        <strain evidence="8 9">KACC 16890</strain>
    </source>
</reference>
<keyword evidence="9" id="KW-1185">Reference proteome</keyword>
<dbReference type="PANTHER" id="PTHR31814">
    <property type="match status" value="1"/>
</dbReference>
<dbReference type="InterPro" id="IPR036554">
    <property type="entry name" value="GHMP_kinase_C_sf"/>
</dbReference>
<keyword evidence="6" id="KW-0067">ATP-binding</keyword>
<feature type="domain" description="GHMP kinase N-terminal" evidence="7">
    <location>
        <begin position="90"/>
        <end position="169"/>
    </location>
</feature>
<dbReference type="SUPFAM" id="SSF55060">
    <property type="entry name" value="GHMP Kinase, C-terminal domain"/>
    <property type="match status" value="1"/>
</dbReference>
<keyword evidence="3 8" id="KW-0808">Transferase</keyword>
<dbReference type="Proteomes" id="UP000515800">
    <property type="component" value="Chromosome"/>
</dbReference>
<name>A0A7G9T4M3_9LACO</name>
<dbReference type="NCBIfam" id="TIGR01220">
    <property type="entry name" value="Pmev_kin_Gr_pos"/>
    <property type="match status" value="1"/>
</dbReference>
<proteinExistence type="predicted"/>
<organism evidence="8 9">
    <name type="scientific">Weissella diestrammenae</name>
    <dbReference type="NCBI Taxonomy" id="1162633"/>
    <lineage>
        <taxon>Bacteria</taxon>
        <taxon>Bacillati</taxon>
        <taxon>Bacillota</taxon>
        <taxon>Bacilli</taxon>
        <taxon>Lactobacillales</taxon>
        <taxon>Lactobacillaceae</taxon>
        <taxon>Weissella</taxon>
    </lineage>
</organism>
<dbReference type="GO" id="GO:0004631">
    <property type="term" value="F:phosphomevalonate kinase activity"/>
    <property type="evidence" value="ECO:0007669"/>
    <property type="project" value="UniProtKB-EC"/>
</dbReference>
<dbReference type="InterPro" id="IPR020568">
    <property type="entry name" value="Ribosomal_Su5_D2-typ_SF"/>
</dbReference>
<accession>A0A7G9T4M3</accession>
<dbReference type="EMBL" id="CP060724">
    <property type="protein sequence ID" value="QNN75048.1"/>
    <property type="molecule type" value="Genomic_DNA"/>
</dbReference>
<evidence type="ECO:0000256" key="3">
    <source>
        <dbReference type="ARBA" id="ARBA00022679"/>
    </source>
</evidence>
<dbReference type="RefSeq" id="WP_187528883.1">
    <property type="nucleotide sequence ID" value="NZ_CP060724.1"/>
</dbReference>
<evidence type="ECO:0000256" key="2">
    <source>
        <dbReference type="ARBA" id="ARBA00012958"/>
    </source>
</evidence>
<dbReference type="PANTHER" id="PTHR31814:SF2">
    <property type="entry name" value="PHOSPHOMEVALONATE KINASE"/>
    <property type="match status" value="1"/>
</dbReference>
<gene>
    <name evidence="8" type="ORF">H9L19_06610</name>
</gene>
<dbReference type="EC" id="2.7.4.2" evidence="2"/>